<protein>
    <submittedName>
        <fullName evidence="6">LysR family transcriptional regulator</fullName>
    </submittedName>
</protein>
<organism evidence="6 7">
    <name type="scientific">Paractinoplanes deccanensis</name>
    <dbReference type="NCBI Taxonomy" id="113561"/>
    <lineage>
        <taxon>Bacteria</taxon>
        <taxon>Bacillati</taxon>
        <taxon>Actinomycetota</taxon>
        <taxon>Actinomycetes</taxon>
        <taxon>Micromonosporales</taxon>
        <taxon>Micromonosporaceae</taxon>
        <taxon>Paractinoplanes</taxon>
    </lineage>
</organism>
<dbReference type="Gene3D" id="1.10.10.10">
    <property type="entry name" value="Winged helix-like DNA-binding domain superfamily/Winged helix DNA-binding domain"/>
    <property type="match status" value="1"/>
</dbReference>
<dbReference type="EMBL" id="BOMI01000098">
    <property type="protein sequence ID" value="GID76354.1"/>
    <property type="molecule type" value="Genomic_DNA"/>
</dbReference>
<keyword evidence="4" id="KW-0804">Transcription</keyword>
<dbReference type="SUPFAM" id="SSF53850">
    <property type="entry name" value="Periplasmic binding protein-like II"/>
    <property type="match status" value="1"/>
</dbReference>
<evidence type="ECO:0000256" key="4">
    <source>
        <dbReference type="ARBA" id="ARBA00023163"/>
    </source>
</evidence>
<comment type="similarity">
    <text evidence="1">Belongs to the LysR transcriptional regulatory family.</text>
</comment>
<keyword evidence="3" id="KW-0238">DNA-binding</keyword>
<evidence type="ECO:0000256" key="1">
    <source>
        <dbReference type="ARBA" id="ARBA00009437"/>
    </source>
</evidence>
<accession>A0ABQ3Y8N0</accession>
<dbReference type="Proteomes" id="UP000609879">
    <property type="component" value="Unassembled WGS sequence"/>
</dbReference>
<sequence>MDLREMRVFVAVVEEGSLSAAARRLRLSQPAVSQIAAALERELGTALLVRGATGVRPTPAGTVLAEEARAVLARYEQAIAAVTRDPAADQRPLRLGIPLEAGIDLLAAPLAELSPHTRVEARHLSTSAQLAALRAGELDLGLLRERPDGDDLDAIQVAAEPLGVLLASRFADEVATSEGVRLDKLAGLRWLSFARTDSPAWFDEIVAVLRSHGLRPTTTTAAGQALIPEVKLTSVLSGNVFSLAPADWPQPLPEGVAWLPLAGAPLVRRTWATWQSTSRRRDLGRLIAALDQPRLTTPTT</sequence>
<dbReference type="Pfam" id="PF00126">
    <property type="entry name" value="HTH_1"/>
    <property type="match status" value="1"/>
</dbReference>
<keyword evidence="2" id="KW-0805">Transcription regulation</keyword>
<dbReference type="PRINTS" id="PR00039">
    <property type="entry name" value="HTHLYSR"/>
</dbReference>
<dbReference type="RefSeq" id="WP_203768649.1">
    <property type="nucleotide sequence ID" value="NZ_BAAABO010000042.1"/>
</dbReference>
<dbReference type="Gene3D" id="3.40.190.10">
    <property type="entry name" value="Periplasmic binding protein-like II"/>
    <property type="match status" value="2"/>
</dbReference>
<comment type="caution">
    <text evidence="6">The sequence shown here is derived from an EMBL/GenBank/DDBJ whole genome shotgun (WGS) entry which is preliminary data.</text>
</comment>
<dbReference type="InterPro" id="IPR036390">
    <property type="entry name" value="WH_DNA-bd_sf"/>
</dbReference>
<evidence type="ECO:0000259" key="5">
    <source>
        <dbReference type="PROSITE" id="PS50931"/>
    </source>
</evidence>
<dbReference type="CDD" id="cd08414">
    <property type="entry name" value="PBP2_LTTR_aromatics_like"/>
    <property type="match status" value="1"/>
</dbReference>
<evidence type="ECO:0000313" key="6">
    <source>
        <dbReference type="EMBL" id="GID76354.1"/>
    </source>
</evidence>
<name>A0ABQ3Y8N0_9ACTN</name>
<reference evidence="6 7" key="1">
    <citation type="submission" date="2021-01" db="EMBL/GenBank/DDBJ databases">
        <title>Whole genome shotgun sequence of Actinoplanes deccanensis NBRC 13994.</title>
        <authorList>
            <person name="Komaki H."/>
            <person name="Tamura T."/>
        </authorList>
    </citation>
    <scope>NUCLEOTIDE SEQUENCE [LARGE SCALE GENOMIC DNA]</scope>
    <source>
        <strain evidence="6 7">NBRC 13994</strain>
    </source>
</reference>
<keyword evidence="7" id="KW-1185">Reference proteome</keyword>
<evidence type="ECO:0000313" key="7">
    <source>
        <dbReference type="Proteomes" id="UP000609879"/>
    </source>
</evidence>
<gene>
    <name evidence="6" type="ORF">Ade02nite_49950</name>
</gene>
<dbReference type="InterPro" id="IPR036388">
    <property type="entry name" value="WH-like_DNA-bd_sf"/>
</dbReference>
<evidence type="ECO:0000256" key="3">
    <source>
        <dbReference type="ARBA" id="ARBA00023125"/>
    </source>
</evidence>
<dbReference type="InterPro" id="IPR005119">
    <property type="entry name" value="LysR_subst-bd"/>
</dbReference>
<feature type="domain" description="HTH lysR-type" evidence="5">
    <location>
        <begin position="1"/>
        <end position="58"/>
    </location>
</feature>
<dbReference type="InterPro" id="IPR000847">
    <property type="entry name" value="LysR_HTH_N"/>
</dbReference>
<proteinExistence type="inferred from homology"/>
<evidence type="ECO:0000256" key="2">
    <source>
        <dbReference type="ARBA" id="ARBA00023015"/>
    </source>
</evidence>
<dbReference type="PANTHER" id="PTHR30346">
    <property type="entry name" value="TRANSCRIPTIONAL DUAL REGULATOR HCAR-RELATED"/>
    <property type="match status" value="1"/>
</dbReference>
<dbReference type="Pfam" id="PF03466">
    <property type="entry name" value="LysR_substrate"/>
    <property type="match status" value="1"/>
</dbReference>
<dbReference type="PANTHER" id="PTHR30346:SF0">
    <property type="entry name" value="HCA OPERON TRANSCRIPTIONAL ACTIVATOR HCAR"/>
    <property type="match status" value="1"/>
</dbReference>
<dbReference type="SUPFAM" id="SSF46785">
    <property type="entry name" value="Winged helix' DNA-binding domain"/>
    <property type="match status" value="1"/>
</dbReference>
<dbReference type="PROSITE" id="PS50931">
    <property type="entry name" value="HTH_LYSR"/>
    <property type="match status" value="1"/>
</dbReference>